<proteinExistence type="predicted"/>
<dbReference type="Proteomes" id="UP000244496">
    <property type="component" value="Chromosome"/>
</dbReference>
<organism evidence="3 4">
    <name type="scientific">Paragemmobacter aquarius</name>
    <dbReference type="NCBI Taxonomy" id="2169400"/>
    <lineage>
        <taxon>Bacteria</taxon>
        <taxon>Pseudomonadati</taxon>
        <taxon>Pseudomonadota</taxon>
        <taxon>Alphaproteobacteria</taxon>
        <taxon>Rhodobacterales</taxon>
        <taxon>Paracoccaceae</taxon>
        <taxon>Paragemmobacter</taxon>
    </lineage>
</organism>
<gene>
    <name evidence="3" type="ORF">HYN69_14015</name>
</gene>
<reference evidence="3 4" key="1">
    <citation type="submission" date="2018-04" db="EMBL/GenBank/DDBJ databases">
        <title>Genome sequencing of Gemmobacter.</title>
        <authorList>
            <person name="Yi H."/>
            <person name="Baek M.-G."/>
        </authorList>
    </citation>
    <scope>NUCLEOTIDE SEQUENCE [LARGE SCALE GENOMIC DNA]</scope>
    <source>
        <strain evidence="3 4">HYN0069</strain>
    </source>
</reference>
<keyword evidence="4" id="KW-1185">Reference proteome</keyword>
<accession>A0A2S0UNU3</accession>
<evidence type="ECO:0000313" key="4">
    <source>
        <dbReference type="Proteomes" id="UP000244496"/>
    </source>
</evidence>
<evidence type="ECO:0000259" key="2">
    <source>
        <dbReference type="Pfam" id="PF13670"/>
    </source>
</evidence>
<protein>
    <submittedName>
        <fullName evidence="3">PepSY domain-containing protein</fullName>
    </submittedName>
</protein>
<dbReference type="AlphaFoldDB" id="A0A2S0UNU3"/>
<evidence type="ECO:0000313" key="3">
    <source>
        <dbReference type="EMBL" id="AWB49465.1"/>
    </source>
</evidence>
<dbReference type="InterPro" id="IPR025711">
    <property type="entry name" value="PepSY"/>
</dbReference>
<dbReference type="OrthoDB" id="7850927at2"/>
<feature type="signal peptide" evidence="1">
    <location>
        <begin position="1"/>
        <end position="21"/>
    </location>
</feature>
<dbReference type="Pfam" id="PF13670">
    <property type="entry name" value="PepSY_2"/>
    <property type="match status" value="1"/>
</dbReference>
<dbReference type="KEGG" id="geh:HYN69_14015"/>
<dbReference type="RefSeq" id="WP_108436282.1">
    <property type="nucleotide sequence ID" value="NZ_CP028918.1"/>
</dbReference>
<keyword evidence="1" id="KW-0732">Signal</keyword>
<dbReference type="EMBL" id="CP028918">
    <property type="protein sequence ID" value="AWB49465.1"/>
    <property type="molecule type" value="Genomic_DNA"/>
</dbReference>
<feature type="domain" description="PepSY" evidence="2">
    <location>
        <begin position="6"/>
        <end position="71"/>
    </location>
</feature>
<sequence length="84" mass="8911">MKRTLTAVALAFACLSAPAFADGDAVDAAVKDKLTAQLVAEGYDVRKVETEDGLIEAYVVKDGATLQLWFDADLKPVEHGAEAD</sequence>
<feature type="chain" id="PRO_5015665516" evidence="1">
    <location>
        <begin position="22"/>
        <end position="84"/>
    </location>
</feature>
<evidence type="ECO:0000256" key="1">
    <source>
        <dbReference type="SAM" id="SignalP"/>
    </source>
</evidence>
<name>A0A2S0UNU3_9RHOB</name>